<evidence type="ECO:0000256" key="1">
    <source>
        <dbReference type="ARBA" id="ARBA00003820"/>
    </source>
</evidence>
<dbReference type="GO" id="GO:0009431">
    <property type="term" value="C:bacterial-type flagellum basal body, MS ring"/>
    <property type="evidence" value="ECO:0007669"/>
    <property type="project" value="InterPro"/>
</dbReference>
<dbReference type="PRINTS" id="PR01009">
    <property type="entry name" value="FLGMRINGFLIF"/>
</dbReference>
<dbReference type="NCBIfam" id="TIGR00206">
    <property type="entry name" value="fliF"/>
    <property type="match status" value="1"/>
</dbReference>
<dbReference type="Proteomes" id="UP000038204">
    <property type="component" value="Unassembled WGS sequence"/>
</dbReference>
<feature type="region of interest" description="Disordered" evidence="13">
    <location>
        <begin position="297"/>
        <end position="326"/>
    </location>
</feature>
<comment type="subunit">
    <text evidence="11">The basal body constitutes a major portion of the flagellar organelle and consists of four rings (L,P,S, and M) mounted on a central rod. The M ring is integral to the inner membrane of the cell and may be connected to the flagellar rod via the S ring. The S (supramembrane ring) lies just distal to the M ring. The L and P rings lie in the outer membrane and the periplasmic space, respectively.</text>
</comment>
<feature type="domain" description="Flagellar M-ring C-terminal" evidence="16">
    <location>
        <begin position="252"/>
        <end position="403"/>
    </location>
</feature>
<feature type="transmembrane region" description="Helical" evidence="14">
    <location>
        <begin position="21"/>
        <end position="39"/>
    </location>
</feature>
<dbReference type="AlphaFoldDB" id="A0A0T9RCL5"/>
<dbReference type="Pfam" id="PF08345">
    <property type="entry name" value="YscJ_FliF_C"/>
    <property type="match status" value="1"/>
</dbReference>
<keyword evidence="10 12" id="KW-0975">Bacterial flagellum</keyword>
<evidence type="ECO:0000256" key="9">
    <source>
        <dbReference type="ARBA" id="ARBA00023136"/>
    </source>
</evidence>
<comment type="function">
    <text evidence="1 12">The M ring may be actively involved in energy transduction.</text>
</comment>
<keyword evidence="9 14" id="KW-0472">Membrane</keyword>
<reference evidence="17" key="1">
    <citation type="submission" date="2015-03" db="EMBL/GenBank/DDBJ databases">
        <authorList>
            <person name="Murphy D."/>
        </authorList>
    </citation>
    <scope>NUCLEOTIDE SEQUENCE [LARGE SCALE GENOMIC DNA]</scope>
    <source>
        <strain evidence="17">Y233</strain>
    </source>
</reference>
<comment type="similarity">
    <text evidence="4 12">Belongs to the FliF family.</text>
</comment>
<dbReference type="Gene3D" id="3.30.300.30">
    <property type="match status" value="1"/>
</dbReference>
<evidence type="ECO:0000259" key="15">
    <source>
        <dbReference type="Pfam" id="PF01514"/>
    </source>
</evidence>
<dbReference type="Pfam" id="PF01514">
    <property type="entry name" value="YscJ_FliF"/>
    <property type="match status" value="1"/>
</dbReference>
<evidence type="ECO:0000256" key="5">
    <source>
        <dbReference type="ARBA" id="ARBA00017949"/>
    </source>
</evidence>
<evidence type="ECO:0000313" key="17">
    <source>
        <dbReference type="EMBL" id="CNI55686.1"/>
    </source>
</evidence>
<dbReference type="InterPro" id="IPR043427">
    <property type="entry name" value="YscJ/FliF"/>
</dbReference>
<evidence type="ECO:0000256" key="6">
    <source>
        <dbReference type="ARBA" id="ARBA00022475"/>
    </source>
</evidence>
<keyword evidence="7 14" id="KW-0812">Transmembrane</keyword>
<feature type="domain" description="Flagellar M-ring N-terminal" evidence="15">
    <location>
        <begin position="42"/>
        <end position="218"/>
    </location>
</feature>
<dbReference type="RefSeq" id="WP_049601093.1">
    <property type="nucleotide sequence ID" value="NZ_CPZI01000034.1"/>
</dbReference>
<dbReference type="GO" id="GO:0003774">
    <property type="term" value="F:cytoskeletal motor activity"/>
    <property type="evidence" value="ECO:0007669"/>
    <property type="project" value="InterPro"/>
</dbReference>
<keyword evidence="17" id="KW-0282">Flagellum</keyword>
<dbReference type="PIRSF" id="PIRSF004862">
    <property type="entry name" value="FliF"/>
    <property type="match status" value="1"/>
</dbReference>
<evidence type="ECO:0000256" key="4">
    <source>
        <dbReference type="ARBA" id="ARBA00007971"/>
    </source>
</evidence>
<feature type="compositionally biased region" description="Polar residues" evidence="13">
    <location>
        <begin position="486"/>
        <end position="496"/>
    </location>
</feature>
<dbReference type="GO" id="GO:0071973">
    <property type="term" value="P:bacterial-type flagellum-dependent cell motility"/>
    <property type="evidence" value="ECO:0007669"/>
    <property type="project" value="InterPro"/>
</dbReference>
<evidence type="ECO:0000256" key="10">
    <source>
        <dbReference type="ARBA" id="ARBA00023143"/>
    </source>
</evidence>
<dbReference type="InterPro" id="IPR013556">
    <property type="entry name" value="Flag_M-ring_C"/>
</dbReference>
<organism evidence="17">
    <name type="scientific">Yersinia similis</name>
    <dbReference type="NCBI Taxonomy" id="367190"/>
    <lineage>
        <taxon>Bacteria</taxon>
        <taxon>Pseudomonadati</taxon>
        <taxon>Pseudomonadota</taxon>
        <taxon>Gammaproteobacteria</taxon>
        <taxon>Enterobacterales</taxon>
        <taxon>Yersiniaceae</taxon>
        <taxon>Yersinia</taxon>
    </lineage>
</organism>
<accession>A0A0T9RCL5</accession>
<feature type="region of interest" description="Disordered" evidence="13">
    <location>
        <begin position="476"/>
        <end position="511"/>
    </location>
</feature>
<evidence type="ECO:0000256" key="3">
    <source>
        <dbReference type="ARBA" id="ARBA00004651"/>
    </source>
</evidence>
<dbReference type="InterPro" id="IPR006182">
    <property type="entry name" value="FliF_N_dom"/>
</dbReference>
<dbReference type="PANTHER" id="PTHR30046:SF0">
    <property type="entry name" value="FLAGELLAR M-RING PROTEIN"/>
    <property type="match status" value="1"/>
</dbReference>
<feature type="transmembrane region" description="Helical" evidence="14">
    <location>
        <begin position="423"/>
        <end position="443"/>
    </location>
</feature>
<dbReference type="InterPro" id="IPR045851">
    <property type="entry name" value="AMP-bd_C_sf"/>
</dbReference>
<keyword evidence="17" id="KW-0966">Cell projection</keyword>
<evidence type="ECO:0000256" key="7">
    <source>
        <dbReference type="ARBA" id="ARBA00022692"/>
    </source>
</evidence>
<comment type="subcellular location">
    <subcellularLocation>
        <location evidence="2 12">Bacterial flagellum basal body</location>
    </subcellularLocation>
    <subcellularLocation>
        <location evidence="3">Cell membrane</location>
        <topology evidence="3">Multi-pass membrane protein</topology>
    </subcellularLocation>
</comment>
<keyword evidence="17" id="KW-0969">Cilium</keyword>
<proteinExistence type="inferred from homology"/>
<keyword evidence="6" id="KW-1003">Cell membrane</keyword>
<feature type="compositionally biased region" description="Low complexity" evidence="13">
    <location>
        <begin position="312"/>
        <end position="326"/>
    </location>
</feature>
<evidence type="ECO:0000256" key="8">
    <source>
        <dbReference type="ARBA" id="ARBA00022989"/>
    </source>
</evidence>
<dbReference type="PANTHER" id="PTHR30046">
    <property type="entry name" value="FLAGELLAR M-RING PROTEIN"/>
    <property type="match status" value="1"/>
</dbReference>
<protein>
    <recommendedName>
        <fullName evidence="5 12">Flagellar M-ring protein</fullName>
    </recommendedName>
</protein>
<gene>
    <name evidence="17" type="primary">fliF_2</name>
    <name evidence="17" type="ORF">ERS008667_03726</name>
</gene>
<evidence type="ECO:0000256" key="13">
    <source>
        <dbReference type="SAM" id="MobiDB-lite"/>
    </source>
</evidence>
<evidence type="ECO:0000256" key="12">
    <source>
        <dbReference type="PIRNR" id="PIRNR004862"/>
    </source>
</evidence>
<evidence type="ECO:0000259" key="16">
    <source>
        <dbReference type="Pfam" id="PF08345"/>
    </source>
</evidence>
<evidence type="ECO:0000256" key="2">
    <source>
        <dbReference type="ARBA" id="ARBA00004117"/>
    </source>
</evidence>
<keyword evidence="8 14" id="KW-1133">Transmembrane helix</keyword>
<dbReference type="EMBL" id="CQBK01000037">
    <property type="protein sequence ID" value="CNI55686.1"/>
    <property type="molecule type" value="Genomic_DNA"/>
</dbReference>
<evidence type="ECO:0000256" key="14">
    <source>
        <dbReference type="SAM" id="Phobius"/>
    </source>
</evidence>
<dbReference type="GO" id="GO:0005886">
    <property type="term" value="C:plasma membrane"/>
    <property type="evidence" value="ECO:0007669"/>
    <property type="project" value="UniProtKB-SubCell"/>
</dbReference>
<evidence type="ECO:0000256" key="11">
    <source>
        <dbReference type="ARBA" id="ARBA00025936"/>
    </source>
</evidence>
<name>A0A0T9RCL5_9GAMM</name>
<dbReference type="InterPro" id="IPR000067">
    <property type="entry name" value="FlgMring_FliF"/>
</dbReference>
<sequence length="546" mass="59904">MLDKIKQKLSPGQLGENTKTILMSAVALLVTGAIIFSLWRSSQGYTALFGSQENIPVTQVVEVLEGEAIAYRINPDNGQVLVAENQLGKARILLAAKGITATLPLGYELMDQESMLGSSQFIQNVRYKRSLEGELAQSMMALSAVEYARVHLGMSEASSFAISNRSESSASVVLRLRYGQTLSTEQVGAIVQLVAGSIPGMKPTNVRVVDQHGELLSQAYQANSEGLPSMKSGTELAHYLQSTAEKNIANLLNSVIGANNYRISVATQLDLSRIEETAEHYGPDPRINDENIQQENSNDDMAMGIPGSLSNQPIPQSQAAQAPAAVSRSQAQRKYIYDRNIRHVRYPGYKLEKMTVAVVLNKSLPLLAQWTPEQQEELKRLIEDAAGIDVKRGDSLTINMMAFTVPTLIDEPVMPWWQEPSTFRWAELLGIGLLLLLVLWFGVRPLMKRYSRKGPENLPLAISSAGADEALDHVDTGVDGVESSPRAESSFSTSSLWEGDDLPEQGSGLETKIAHLQQLAQSETERTAEVIKQWINSNERTKSQPE</sequence>